<keyword evidence="12" id="KW-1185">Reference proteome</keyword>
<dbReference type="CDD" id="cd00806">
    <property type="entry name" value="TrpRS_core"/>
    <property type="match status" value="1"/>
</dbReference>
<keyword evidence="7" id="KW-0648">Protein biosynthesis</keyword>
<protein>
    <recommendedName>
        <fullName evidence="10">Tryptophan--tRNA ligase, mitochondrial</fullName>
        <ecNumber evidence="3">6.1.1.2</ecNumber>
    </recommendedName>
    <alternativeName>
        <fullName evidence="9">Tryptophanyl-tRNA synthetase</fullName>
    </alternativeName>
</protein>
<dbReference type="Proteomes" id="UP000504637">
    <property type="component" value="Unplaced"/>
</dbReference>
<evidence type="ECO:0000256" key="4">
    <source>
        <dbReference type="ARBA" id="ARBA00022598"/>
    </source>
</evidence>
<dbReference type="InterPro" id="IPR002305">
    <property type="entry name" value="aa-tRNA-synth_Ic"/>
</dbReference>
<dbReference type="EC" id="6.1.1.2" evidence="3"/>
<keyword evidence="6" id="KW-0067">ATP-binding</keyword>
<comment type="similarity">
    <text evidence="2">Belongs to the class-I aminoacyl-tRNA synthetase family.</text>
</comment>
<keyword evidence="4" id="KW-0436">Ligase</keyword>
<dbReference type="InterPro" id="IPR050203">
    <property type="entry name" value="Trp-tRNA_synthetase"/>
</dbReference>
<keyword evidence="8" id="KW-0030">Aminoacyl-tRNA synthetase</keyword>
<dbReference type="GO" id="GO:0004830">
    <property type="term" value="F:tryptophan-tRNA ligase activity"/>
    <property type="evidence" value="ECO:0007669"/>
    <property type="project" value="UniProtKB-EC"/>
</dbReference>
<dbReference type="OrthoDB" id="15808at2759"/>
<dbReference type="GO" id="GO:0070183">
    <property type="term" value="P:mitochondrial tryptophanyl-tRNA aminoacylation"/>
    <property type="evidence" value="ECO:0007669"/>
    <property type="project" value="TreeGrafter"/>
</dbReference>
<evidence type="ECO:0000313" key="13">
    <source>
        <dbReference type="RefSeq" id="XP_033460163.1"/>
    </source>
</evidence>
<proteinExistence type="inferred from homology"/>
<dbReference type="PANTHER" id="PTHR43766:SF1">
    <property type="entry name" value="TRYPTOPHAN--TRNA LIGASE, MITOCHONDRIAL"/>
    <property type="match status" value="1"/>
</dbReference>
<dbReference type="FunFam" id="3.40.50.620:FF:000082">
    <property type="entry name" value="MSW1p Mitochondrial tryptophanyl-tRNA synthetase"/>
    <property type="match status" value="1"/>
</dbReference>
<dbReference type="Pfam" id="PF00579">
    <property type="entry name" value="tRNA-synt_1b"/>
    <property type="match status" value="1"/>
</dbReference>
<dbReference type="GO" id="GO:0005759">
    <property type="term" value="C:mitochondrial matrix"/>
    <property type="evidence" value="ECO:0007669"/>
    <property type="project" value="UniProtKB-SubCell"/>
</dbReference>
<gene>
    <name evidence="13" type="ORF">K489DRAFT_380528</name>
</gene>
<evidence type="ECO:0000256" key="10">
    <source>
        <dbReference type="ARBA" id="ARBA00069760"/>
    </source>
</evidence>
<evidence type="ECO:0000256" key="3">
    <source>
        <dbReference type="ARBA" id="ARBA00013161"/>
    </source>
</evidence>
<feature type="region of interest" description="Disordered" evidence="11">
    <location>
        <begin position="168"/>
        <end position="307"/>
    </location>
</feature>
<dbReference type="Gene3D" id="1.10.240.10">
    <property type="entry name" value="Tyrosyl-Transfer RNA Synthetase"/>
    <property type="match status" value="1"/>
</dbReference>
<name>A0A6J3M8G8_9PEZI</name>
<dbReference type="SUPFAM" id="SSF52374">
    <property type="entry name" value="Nucleotidylyl transferase"/>
    <property type="match status" value="1"/>
</dbReference>
<dbReference type="InterPro" id="IPR002306">
    <property type="entry name" value="Trp-tRNA-ligase"/>
</dbReference>
<dbReference type="GO" id="GO:0005524">
    <property type="term" value="F:ATP binding"/>
    <property type="evidence" value="ECO:0007669"/>
    <property type="project" value="UniProtKB-KW"/>
</dbReference>
<evidence type="ECO:0000256" key="7">
    <source>
        <dbReference type="ARBA" id="ARBA00022917"/>
    </source>
</evidence>
<reference evidence="13" key="2">
    <citation type="submission" date="2020-04" db="EMBL/GenBank/DDBJ databases">
        <authorList>
            <consortium name="NCBI Genome Project"/>
        </authorList>
    </citation>
    <scope>NUCLEOTIDE SEQUENCE</scope>
    <source>
        <strain evidence="13">CBS 342.82</strain>
    </source>
</reference>
<accession>A0A6J3M8G8</accession>
<dbReference type="RefSeq" id="XP_033460163.1">
    <property type="nucleotide sequence ID" value="XM_033604903.1"/>
</dbReference>
<dbReference type="InterPro" id="IPR001412">
    <property type="entry name" value="aa-tRNA-synth_I_CS"/>
</dbReference>
<evidence type="ECO:0000256" key="2">
    <source>
        <dbReference type="ARBA" id="ARBA00005594"/>
    </source>
</evidence>
<keyword evidence="5" id="KW-0547">Nucleotide-binding</keyword>
<feature type="compositionally biased region" description="Basic and acidic residues" evidence="11">
    <location>
        <begin position="285"/>
        <end position="307"/>
    </location>
</feature>
<evidence type="ECO:0000256" key="6">
    <source>
        <dbReference type="ARBA" id="ARBA00022840"/>
    </source>
</evidence>
<dbReference type="InterPro" id="IPR014729">
    <property type="entry name" value="Rossmann-like_a/b/a_fold"/>
</dbReference>
<dbReference type="NCBIfam" id="TIGR00233">
    <property type="entry name" value="trpS"/>
    <property type="match status" value="1"/>
</dbReference>
<dbReference type="PANTHER" id="PTHR43766">
    <property type="entry name" value="TRYPTOPHAN--TRNA LIGASE, MITOCHONDRIAL"/>
    <property type="match status" value="1"/>
</dbReference>
<dbReference type="PRINTS" id="PR01039">
    <property type="entry name" value="TRNASYNTHTRP"/>
</dbReference>
<comment type="subcellular location">
    <subcellularLocation>
        <location evidence="1">Mitochondrion matrix</location>
    </subcellularLocation>
</comment>
<feature type="compositionally biased region" description="Basic and acidic residues" evidence="11">
    <location>
        <begin position="254"/>
        <end position="268"/>
    </location>
</feature>
<evidence type="ECO:0000256" key="11">
    <source>
        <dbReference type="SAM" id="MobiDB-lite"/>
    </source>
</evidence>
<evidence type="ECO:0000256" key="1">
    <source>
        <dbReference type="ARBA" id="ARBA00004305"/>
    </source>
</evidence>
<dbReference type="AlphaFoldDB" id="A0A6J3M8G8"/>
<feature type="compositionally biased region" description="Basic and acidic residues" evidence="11">
    <location>
        <begin position="168"/>
        <end position="178"/>
    </location>
</feature>
<dbReference type="Gene3D" id="3.40.50.620">
    <property type="entry name" value="HUPs"/>
    <property type="match status" value="1"/>
</dbReference>
<dbReference type="GeneID" id="54362703"/>
<evidence type="ECO:0000313" key="12">
    <source>
        <dbReference type="Proteomes" id="UP000504637"/>
    </source>
</evidence>
<reference evidence="13" key="1">
    <citation type="submission" date="2020-01" db="EMBL/GenBank/DDBJ databases">
        <authorList>
            <consortium name="DOE Joint Genome Institute"/>
            <person name="Haridas S."/>
            <person name="Albert R."/>
            <person name="Binder M."/>
            <person name="Bloem J."/>
            <person name="Labutti K."/>
            <person name="Salamov A."/>
            <person name="Andreopoulos B."/>
            <person name="Baker S.E."/>
            <person name="Barry K."/>
            <person name="Bills G."/>
            <person name="Bluhm B.H."/>
            <person name="Cannon C."/>
            <person name="Castanera R."/>
            <person name="Culley D.E."/>
            <person name="Daum C."/>
            <person name="Ezra D."/>
            <person name="Gonzalez J.B."/>
            <person name="Henrissat B."/>
            <person name="Kuo A."/>
            <person name="Liang C."/>
            <person name="Lipzen A."/>
            <person name="Lutzoni F."/>
            <person name="Magnuson J."/>
            <person name="Mondo S."/>
            <person name="Nolan M."/>
            <person name="Ohm R."/>
            <person name="Pangilinan J."/>
            <person name="Park H.-J."/>
            <person name="Ramirez L."/>
            <person name="Alfaro M."/>
            <person name="Sun H."/>
            <person name="Tritt A."/>
            <person name="Yoshinaga Y."/>
            <person name="Zwiers L.-H."/>
            <person name="Turgeon B.G."/>
            <person name="Goodwin S.B."/>
            <person name="Spatafora J.W."/>
            <person name="Crous P.W."/>
            <person name="Grigoriev I.V."/>
        </authorList>
    </citation>
    <scope>NUCLEOTIDE SEQUENCE</scope>
    <source>
        <strain evidence="13">CBS 342.82</strain>
    </source>
</reference>
<dbReference type="FunFam" id="1.10.240.10:FF:000002">
    <property type="entry name" value="Tryptophan--tRNA ligase"/>
    <property type="match status" value="1"/>
</dbReference>
<sequence length="691" mass="76630">MSLRTSRWGCRDFLSLRLNAQSSLLLKGSHIQYRFMTEMRQMKKNKYMQKLALRKERRALKAGYRSFTGKEIRRLNRKHDAEFSHRKAMEEAVAKLYAPEEGGSSSASESQRDLTLDAQAEMLGFNETKPREPKKPTRAQLRQEQELRDAVREEKKLEQHLKRAIKLNDKYPARKTDADGIDSAPTSEEVIPNRHSNPNAAAKKSQPGSATHEPAKVIATQHVGPNSKSAINGKLSPPAIATQHADSSPNTGIVKEKSAQMNLRESKILARANRSQEGRPATASGREEERPDGKIAEERGPESSESISKEVFAKYQTPVQQAAVRQPPIIVSAVTETHESHIPKPAPTKVVFSGIQPTGIPHLGNYLGALRGWTKLQDEADANTRLIFSLVDLHAITIQQDPKQLRQWRRESFAMLAAIGLDIQKSTIFHQSDVPAHSELMWILSCQASMGYLGRMTQWKDKTQNEAADSGKLKLGLFSYPVLQAADILVHGTTHVPVGEDQSQHLEFARELANGFNHLAKKPILIPPTTIISPAKRVRSLTDPSLKMSKSFPNPKSRILLTDDEATIGAKIRSAVTDSQTGVTYDPDTRPGVSNLVDLLYYADPEFQPVEDEHAAKVALAADIQNLSMKDFKTRVADVLDAMICPIRERYAAAMAKSKEEVETDAQVGAAKARQSADVVLKKVKRAIGLC</sequence>
<reference evidence="13" key="3">
    <citation type="submission" date="2025-08" db="UniProtKB">
        <authorList>
            <consortium name="RefSeq"/>
        </authorList>
    </citation>
    <scope>IDENTIFICATION</scope>
    <source>
        <strain evidence="13">CBS 342.82</strain>
    </source>
</reference>
<evidence type="ECO:0000256" key="8">
    <source>
        <dbReference type="ARBA" id="ARBA00023146"/>
    </source>
</evidence>
<evidence type="ECO:0000256" key="9">
    <source>
        <dbReference type="ARBA" id="ARBA00030268"/>
    </source>
</evidence>
<dbReference type="PROSITE" id="PS00178">
    <property type="entry name" value="AA_TRNA_LIGASE_I"/>
    <property type="match status" value="1"/>
</dbReference>
<evidence type="ECO:0000256" key="5">
    <source>
        <dbReference type="ARBA" id="ARBA00022741"/>
    </source>
</evidence>
<feature type="compositionally biased region" description="Basic and acidic residues" evidence="11">
    <location>
        <begin position="128"/>
        <end position="144"/>
    </location>
</feature>
<feature type="region of interest" description="Disordered" evidence="11">
    <location>
        <begin position="124"/>
        <end position="144"/>
    </location>
</feature>
<organism evidence="13">
    <name type="scientific">Dissoconium aciculare CBS 342.82</name>
    <dbReference type="NCBI Taxonomy" id="1314786"/>
    <lineage>
        <taxon>Eukaryota</taxon>
        <taxon>Fungi</taxon>
        <taxon>Dikarya</taxon>
        <taxon>Ascomycota</taxon>
        <taxon>Pezizomycotina</taxon>
        <taxon>Dothideomycetes</taxon>
        <taxon>Dothideomycetidae</taxon>
        <taxon>Mycosphaerellales</taxon>
        <taxon>Dissoconiaceae</taxon>
        <taxon>Dissoconium</taxon>
    </lineage>
</organism>